<protein>
    <submittedName>
        <fullName evidence="5">Putative chemotaxis protein CheR</fullName>
    </submittedName>
</protein>
<dbReference type="PROSITE" id="PS50123">
    <property type="entry name" value="CHER"/>
    <property type="match status" value="1"/>
</dbReference>
<dbReference type="PRINTS" id="PR00996">
    <property type="entry name" value="CHERMTFRASE"/>
</dbReference>
<dbReference type="GO" id="GO:0008757">
    <property type="term" value="F:S-adenosylmethionine-dependent methyltransferase activity"/>
    <property type="evidence" value="ECO:0007669"/>
    <property type="project" value="InterPro"/>
</dbReference>
<name>A0A1Y2K0E6_9PROT</name>
<dbReference type="PANTHER" id="PTHR24422:SF19">
    <property type="entry name" value="CHEMOTAXIS PROTEIN METHYLTRANSFERASE"/>
    <property type="match status" value="1"/>
</dbReference>
<evidence type="ECO:0000256" key="2">
    <source>
        <dbReference type="ARBA" id="ARBA00022679"/>
    </source>
</evidence>
<dbReference type="EMBL" id="LVJN01000021">
    <property type="protein sequence ID" value="OSM00213.1"/>
    <property type="molecule type" value="Genomic_DNA"/>
</dbReference>
<organism evidence="5 6">
    <name type="scientific">Magnetofaba australis IT-1</name>
    <dbReference type="NCBI Taxonomy" id="1434232"/>
    <lineage>
        <taxon>Bacteria</taxon>
        <taxon>Pseudomonadati</taxon>
        <taxon>Pseudomonadota</taxon>
        <taxon>Magnetococcia</taxon>
        <taxon>Magnetococcales</taxon>
        <taxon>Magnetococcaceae</taxon>
        <taxon>Magnetofaba</taxon>
    </lineage>
</organism>
<dbReference type="InterPro" id="IPR022642">
    <property type="entry name" value="CheR_C"/>
</dbReference>
<dbReference type="InterPro" id="IPR019734">
    <property type="entry name" value="TPR_rpt"/>
</dbReference>
<feature type="domain" description="CheR-type methyltransferase" evidence="4">
    <location>
        <begin position="1"/>
        <end position="270"/>
    </location>
</feature>
<dbReference type="Gene3D" id="3.40.50.150">
    <property type="entry name" value="Vaccinia Virus protein VP39"/>
    <property type="match status" value="1"/>
</dbReference>
<keyword evidence="6" id="KW-1185">Reference proteome</keyword>
<dbReference type="SMART" id="SM00138">
    <property type="entry name" value="MeTrc"/>
    <property type="match status" value="1"/>
</dbReference>
<gene>
    <name evidence="5" type="ORF">MAIT1_00675</name>
</gene>
<dbReference type="SUPFAM" id="SSF48452">
    <property type="entry name" value="TPR-like"/>
    <property type="match status" value="1"/>
</dbReference>
<evidence type="ECO:0000256" key="1">
    <source>
        <dbReference type="ARBA" id="ARBA00022603"/>
    </source>
</evidence>
<accession>A0A1Y2K0E6</accession>
<keyword evidence="1" id="KW-0489">Methyltransferase</keyword>
<dbReference type="GO" id="GO:0032259">
    <property type="term" value="P:methylation"/>
    <property type="evidence" value="ECO:0007669"/>
    <property type="project" value="UniProtKB-KW"/>
</dbReference>
<dbReference type="InterPro" id="IPR029063">
    <property type="entry name" value="SAM-dependent_MTases_sf"/>
</dbReference>
<reference evidence="5 6" key="1">
    <citation type="journal article" date="2016" name="BMC Genomics">
        <title>Combined genomic and structural analyses of a cultured magnetotactic bacterium reveals its niche adaptation to a dynamic environment.</title>
        <authorList>
            <person name="Araujo A.C."/>
            <person name="Morillo V."/>
            <person name="Cypriano J."/>
            <person name="Teixeira L.C."/>
            <person name="Leao P."/>
            <person name="Lyra S."/>
            <person name="Almeida L.G."/>
            <person name="Bazylinski D.A."/>
            <person name="Vasconcellos A.T."/>
            <person name="Abreu F."/>
            <person name="Lins U."/>
        </authorList>
    </citation>
    <scope>NUCLEOTIDE SEQUENCE [LARGE SCALE GENOMIC DNA]</scope>
    <source>
        <strain evidence="5 6">IT-1</strain>
    </source>
</reference>
<dbReference type="Gene3D" id="1.25.40.10">
    <property type="entry name" value="Tetratricopeptide repeat domain"/>
    <property type="match status" value="1"/>
</dbReference>
<evidence type="ECO:0000259" key="4">
    <source>
        <dbReference type="PROSITE" id="PS50123"/>
    </source>
</evidence>
<dbReference type="InterPro" id="IPR050903">
    <property type="entry name" value="Bact_Chemotaxis_MeTrfase"/>
</dbReference>
<keyword evidence="3" id="KW-0949">S-adenosyl-L-methionine</keyword>
<sequence>MALVNARLGLRIQAHQRQPFAQRIEQLQSRFAIWGQHELEQLIQGGRVDDPAFEFLVAGITVGESYFFRDRNQLDFLQQRFLPQLIARLRRSGRNDPRIWSAGCSDGQELYSILLMLQQLLPENEHWRPFLLGTDINADALKRARSAEYSEWSLRQVDAPTRNKLFERQENLWRLRLERFAGSVRFDYLNLVESSYPSMLQGVHSLDLILCRNVFIYFDRPTIESILARFAKCLNPGGMAMIGACDYAPEHVAGLTLHAIGDVFYYLREEFAAPAAEPPPPPSVASGSWTATIATAAQFAQAIEPVAATQPVIPTQPVAPKAPAASPDVAAPSRAQIDEMIAHGRAAQALELVQSAQRAVYHPPPEMDLLHGHCLASLGRMDEARSALERFTRNNELEPQAYFLLALVAMEQARLRDAEALLRRTLLLDPALIMAHYHMGVLKLRQGRADAGRKALRRALSLLEAATPDAPIALGDGMTHAQLADALNQELEAAP</sequence>
<proteinExistence type="predicted"/>
<dbReference type="InterPro" id="IPR000780">
    <property type="entry name" value="CheR_MeTrfase"/>
</dbReference>
<comment type="caution">
    <text evidence="5">The sequence shown here is derived from an EMBL/GenBank/DDBJ whole genome shotgun (WGS) entry which is preliminary data.</text>
</comment>
<dbReference type="PANTHER" id="PTHR24422">
    <property type="entry name" value="CHEMOTAXIS PROTEIN METHYLTRANSFERASE"/>
    <property type="match status" value="1"/>
</dbReference>
<dbReference type="Proteomes" id="UP000194003">
    <property type="component" value="Unassembled WGS sequence"/>
</dbReference>
<dbReference type="Pfam" id="PF01739">
    <property type="entry name" value="CheR"/>
    <property type="match status" value="1"/>
</dbReference>
<evidence type="ECO:0000313" key="6">
    <source>
        <dbReference type="Proteomes" id="UP000194003"/>
    </source>
</evidence>
<dbReference type="InterPro" id="IPR011990">
    <property type="entry name" value="TPR-like_helical_dom_sf"/>
</dbReference>
<dbReference type="STRING" id="1434232.MAIT1_00675"/>
<dbReference type="SUPFAM" id="SSF53335">
    <property type="entry name" value="S-adenosyl-L-methionine-dependent methyltransferases"/>
    <property type="match status" value="1"/>
</dbReference>
<keyword evidence="2" id="KW-0808">Transferase</keyword>
<dbReference type="SMART" id="SM00028">
    <property type="entry name" value="TPR"/>
    <property type="match status" value="2"/>
</dbReference>
<dbReference type="AlphaFoldDB" id="A0A1Y2K0E6"/>
<evidence type="ECO:0000313" key="5">
    <source>
        <dbReference type="EMBL" id="OSM00213.1"/>
    </source>
</evidence>
<evidence type="ECO:0000256" key="3">
    <source>
        <dbReference type="ARBA" id="ARBA00022691"/>
    </source>
</evidence>